<dbReference type="EMBL" id="CVRL01000041">
    <property type="protein sequence ID" value="CRL12400.1"/>
    <property type="molecule type" value="Genomic_DNA"/>
</dbReference>
<feature type="transmembrane region" description="Helical" evidence="7">
    <location>
        <begin position="47"/>
        <end position="66"/>
    </location>
</feature>
<proteinExistence type="inferred from homology"/>
<keyword evidence="5 7" id="KW-1133">Transmembrane helix</keyword>
<dbReference type="PANTHER" id="PTHR30065:SF1">
    <property type="entry name" value="SURFACE PRESENTATION OF ANTIGENS PROTEIN SPAR"/>
    <property type="match status" value="1"/>
</dbReference>
<feature type="transmembrane region" description="Helical" evidence="7">
    <location>
        <begin position="127"/>
        <end position="146"/>
    </location>
</feature>
<feature type="transmembrane region" description="Helical" evidence="7">
    <location>
        <begin position="78"/>
        <end position="97"/>
    </location>
</feature>
<evidence type="ECO:0000256" key="4">
    <source>
        <dbReference type="ARBA" id="ARBA00022692"/>
    </source>
</evidence>
<gene>
    <name evidence="8" type="ORF">NIT7321_03274</name>
</gene>
<evidence type="ECO:0000256" key="1">
    <source>
        <dbReference type="ARBA" id="ARBA00004651"/>
    </source>
</evidence>
<evidence type="ECO:0000313" key="8">
    <source>
        <dbReference type="EMBL" id="CRL12400.1"/>
    </source>
</evidence>
<dbReference type="PRINTS" id="PR00953">
    <property type="entry name" value="TYPE3IMRPROT"/>
</dbReference>
<reference evidence="8 9" key="1">
    <citation type="submission" date="2015-05" db="EMBL/GenBank/DDBJ databases">
        <authorList>
            <person name="Rodrigo-Torres Lidia"/>
            <person name="Arahal R.David."/>
        </authorList>
    </citation>
    <scope>NUCLEOTIDE SEQUENCE [LARGE SCALE GENOMIC DNA]</scope>
    <source>
        <strain evidence="8 9">CECT 7321</strain>
    </source>
</reference>
<feature type="transmembrane region" description="Helical" evidence="7">
    <location>
        <begin position="183"/>
        <end position="202"/>
    </location>
</feature>
<keyword evidence="6 7" id="KW-0472">Membrane</keyword>
<comment type="subcellular location">
    <subcellularLocation>
        <location evidence="1">Cell membrane</location>
        <topology evidence="1">Multi-pass membrane protein</topology>
    </subcellularLocation>
</comment>
<evidence type="ECO:0000256" key="6">
    <source>
        <dbReference type="ARBA" id="ARBA00023136"/>
    </source>
</evidence>
<dbReference type="Proteomes" id="UP000043764">
    <property type="component" value="Unassembled WGS sequence"/>
</dbReference>
<comment type="similarity">
    <text evidence="2">Belongs to the FliR/MopE/SpaR family.</text>
</comment>
<dbReference type="AlphaFoldDB" id="A0A0H5DER5"/>
<dbReference type="GO" id="GO:0006605">
    <property type="term" value="P:protein targeting"/>
    <property type="evidence" value="ECO:0007669"/>
    <property type="project" value="InterPro"/>
</dbReference>
<evidence type="ECO:0000256" key="5">
    <source>
        <dbReference type="ARBA" id="ARBA00022989"/>
    </source>
</evidence>
<feature type="transmembrane region" description="Helical" evidence="7">
    <location>
        <begin position="12"/>
        <end position="35"/>
    </location>
</feature>
<dbReference type="Pfam" id="PF01311">
    <property type="entry name" value="Bac_export_1"/>
    <property type="match status" value="1"/>
</dbReference>
<keyword evidence="9" id="KW-1185">Reference proteome</keyword>
<organism evidence="8 9">
    <name type="scientific">Phaeobacter italicus</name>
    <dbReference type="NCBI Taxonomy" id="481446"/>
    <lineage>
        <taxon>Bacteria</taxon>
        <taxon>Pseudomonadati</taxon>
        <taxon>Pseudomonadota</taxon>
        <taxon>Alphaproteobacteria</taxon>
        <taxon>Rhodobacterales</taxon>
        <taxon>Roseobacteraceae</taxon>
        <taxon>Phaeobacter</taxon>
    </lineage>
</organism>
<name>A0A0H5DER5_9RHOB</name>
<keyword evidence="8" id="KW-0282">Flagellum</keyword>
<feature type="transmembrane region" description="Helical" evidence="7">
    <location>
        <begin position="214"/>
        <end position="240"/>
    </location>
</feature>
<dbReference type="OrthoDB" id="9779817at2"/>
<keyword evidence="3" id="KW-1003">Cell membrane</keyword>
<accession>A0A0H5DER5</accession>
<evidence type="ECO:0000313" key="9">
    <source>
        <dbReference type="Proteomes" id="UP000043764"/>
    </source>
</evidence>
<evidence type="ECO:0000256" key="2">
    <source>
        <dbReference type="ARBA" id="ARBA00009772"/>
    </source>
</evidence>
<dbReference type="RefSeq" id="WP_008562734.1">
    <property type="nucleotide sequence ID" value="NZ_BSKQ01000001.1"/>
</dbReference>
<evidence type="ECO:0000256" key="3">
    <source>
        <dbReference type="ARBA" id="ARBA00022475"/>
    </source>
</evidence>
<protein>
    <submittedName>
        <fullName evidence="8">Flagellar biosynthesis protein FliR</fullName>
    </submittedName>
</protein>
<keyword evidence="8" id="KW-0969">Cilium</keyword>
<dbReference type="GO" id="GO:0005886">
    <property type="term" value="C:plasma membrane"/>
    <property type="evidence" value="ECO:0007669"/>
    <property type="project" value="UniProtKB-SubCell"/>
</dbReference>
<keyword evidence="4 7" id="KW-0812">Transmembrane</keyword>
<dbReference type="InterPro" id="IPR002010">
    <property type="entry name" value="T3SS_IM_R"/>
</dbReference>
<keyword evidence="8" id="KW-0966">Cell projection</keyword>
<sequence>MNIGFLPPELVALLGAGFWHGAIVFLRVSAMVAMLPAFGEQYVPVRVKLAIALAFTFVVAPALPLFPAPDTPLQYAGYAASEAIIGLALGVGIRLFIHAIQTAGTIAAQSTSLAQVLGGIGAEAMPAIGAVLLISALALAVMLGIHVRAAEFMIYSYMMFPMGEFPAAMGLSDWGVHRISRAFSLGFSLAAPFLIGALIYNLTLGVINRAMPQLMVAFVGAPVVTFGGLAILMVASPMLLEIWSTALMSFFANPGEGMR</sequence>
<dbReference type="PANTHER" id="PTHR30065">
    <property type="entry name" value="FLAGELLAR BIOSYNTHETIC PROTEIN FLIR"/>
    <property type="match status" value="1"/>
</dbReference>
<evidence type="ECO:0000256" key="7">
    <source>
        <dbReference type="SAM" id="Phobius"/>
    </source>
</evidence>
<dbReference type="GeneID" id="78398790"/>
<dbReference type="STRING" id="481446.NIT7645_02829"/>